<dbReference type="AlphaFoldDB" id="A0A378QQX4"/>
<reference evidence="1 3" key="1">
    <citation type="submission" date="2017-03" db="EMBL/GenBank/DDBJ databases">
        <title>Draft genome sequence of Moraxella equi CCUG 4950T type strain.</title>
        <authorList>
            <person name="Salva-Serra F."/>
            <person name="Engstrom-Jakobsson H."/>
            <person name="Thorell K."/>
            <person name="Jaen-Luchoro D."/>
            <person name="Gonzales-Siles L."/>
            <person name="Karlsson R."/>
            <person name="Yazdan S."/>
            <person name="Boulund F."/>
            <person name="Johnning A."/>
            <person name="Engstrand L."/>
            <person name="Kristiansson E."/>
            <person name="Moore E."/>
        </authorList>
    </citation>
    <scope>NUCLEOTIDE SEQUENCE [LARGE SCALE GENOMIC DNA]</scope>
    <source>
        <strain evidence="1 3">CCUG 4950</strain>
    </source>
</reference>
<dbReference type="Proteomes" id="UP000254618">
    <property type="component" value="Unassembled WGS sequence"/>
</dbReference>
<gene>
    <name evidence="1" type="ORF">B5J93_11410</name>
    <name evidence="2" type="ORF">NCTC11012_01069</name>
</gene>
<reference evidence="2 4" key="2">
    <citation type="submission" date="2018-06" db="EMBL/GenBank/DDBJ databases">
        <authorList>
            <consortium name="Pathogen Informatics"/>
            <person name="Doyle S."/>
        </authorList>
    </citation>
    <scope>NUCLEOTIDE SEQUENCE [LARGE SCALE GENOMIC DNA]</scope>
    <source>
        <strain evidence="2 4">NCTC11012</strain>
    </source>
</reference>
<evidence type="ECO:0000313" key="1">
    <source>
        <dbReference type="EMBL" id="OPH34958.1"/>
    </source>
</evidence>
<name>A0A378QQX4_9GAMM</name>
<dbReference type="RefSeq" id="WP_079326489.1">
    <property type="nucleotide sequence ID" value="NZ_MXAP01000127.1"/>
</dbReference>
<sequence length="568" mass="64398">MANIDYVVTLSPNHALNEYLTSDFDLAVGGVWYPVSTARNTRVSDIIAHPLTSNIPVSTHPKPLDFVVAHSFVDDFYHRIHIDNLQADLGVVASKQVINFALWNAYFEPLDLKRIDGLTAGVYFDNHDLPPLVFQALEERSWQLHILPDGDAQLNLDLAWRFVGKVSQNAYQVASKLSGQRVIGFAWLIDWDKGVNESLAWHTDILQSQTGHEQRRSLRLAPRQTLDVNLLLYGQERTLFDLAMTAWASKNFVVPMWFHQAYLTTKINSQSRVILCDTTQIPYGNFQYIMLIKDAFSYEVGEVGAVNDDQIILKRPLQHAWERGTQIFPALSAQLNGLPRLTKHSSQVMQTAVSLQAVDGVNLPDPVKPDTFRGNPVLSIAPNEVDNLTHSYERLQQQLDNLSGRPLLVDSANASFSLFQYRWFLVGSEQHATFYAWLNLLNGRQKAVWLPTFSDDLQLIKAISGTRLEVANCGYTKFGQRQNGRQFVQIELHNGERFYRKIVLSEELGTVERLTLDEPFLNSISPHLVKRISFMSLCRLNSDTVNIVHHNDIQGLSTAEMTFRGIVE</sequence>
<evidence type="ECO:0000313" key="3">
    <source>
        <dbReference type="Proteomes" id="UP000190777"/>
    </source>
</evidence>
<accession>A0A378QQX4</accession>
<keyword evidence="3" id="KW-1185">Reference proteome</keyword>
<protein>
    <submittedName>
        <fullName evidence="2">Uncharacterized protein</fullName>
    </submittedName>
</protein>
<organism evidence="2 4">
    <name type="scientific">Moraxella equi</name>
    <dbReference type="NCBI Taxonomy" id="60442"/>
    <lineage>
        <taxon>Bacteria</taxon>
        <taxon>Pseudomonadati</taxon>
        <taxon>Pseudomonadota</taxon>
        <taxon>Gammaproteobacteria</taxon>
        <taxon>Moraxellales</taxon>
        <taxon>Moraxellaceae</taxon>
        <taxon>Moraxella</taxon>
    </lineage>
</organism>
<dbReference type="EMBL" id="MXAP01000127">
    <property type="protein sequence ID" value="OPH34958.1"/>
    <property type="molecule type" value="Genomic_DNA"/>
</dbReference>
<dbReference type="EMBL" id="UGQF01000001">
    <property type="protein sequence ID" value="STZ02840.1"/>
    <property type="molecule type" value="Genomic_DNA"/>
</dbReference>
<dbReference type="Proteomes" id="UP000190777">
    <property type="component" value="Unassembled WGS sequence"/>
</dbReference>
<evidence type="ECO:0000313" key="4">
    <source>
        <dbReference type="Proteomes" id="UP000254618"/>
    </source>
</evidence>
<proteinExistence type="predicted"/>
<evidence type="ECO:0000313" key="2">
    <source>
        <dbReference type="EMBL" id="STZ02840.1"/>
    </source>
</evidence>